<keyword evidence="4" id="KW-1185">Reference proteome</keyword>
<gene>
    <name evidence="3" type="ORF">PQG45_09465</name>
</gene>
<evidence type="ECO:0000313" key="3">
    <source>
        <dbReference type="EMBL" id="MDU0809261.1"/>
    </source>
</evidence>
<dbReference type="InterPro" id="IPR013538">
    <property type="entry name" value="ASHA1/2-like_C"/>
</dbReference>
<feature type="domain" description="Activator of Hsp90 ATPase homologue 1/2-like C-terminal" evidence="2">
    <location>
        <begin position="11"/>
        <end position="134"/>
    </location>
</feature>
<evidence type="ECO:0000256" key="1">
    <source>
        <dbReference type="ARBA" id="ARBA00006817"/>
    </source>
</evidence>
<reference evidence="3 4" key="1">
    <citation type="submission" date="2023-09" db="EMBL/GenBank/DDBJ databases">
        <title>Aquirufa genomes.</title>
        <authorList>
            <person name="Pitt A."/>
        </authorList>
    </citation>
    <scope>NUCLEOTIDE SEQUENCE [LARGE SCALE GENOMIC DNA]</scope>
    <source>
        <strain evidence="3 4">LEOWEIH-7C</strain>
    </source>
</reference>
<proteinExistence type="inferred from homology"/>
<comment type="caution">
    <text evidence="3">The sequence shown here is derived from an EMBL/GenBank/DDBJ whole genome shotgun (WGS) entry which is preliminary data.</text>
</comment>
<sequence length="138" mass="15755">MAFITVSTTINAPLNTVWEKWTQPAHIQNWNFASPDWHCPKASTDLQVGGEFHYEMAAKDGSMSFDFWGTYLEINPEQSLHIFIGDGRNMQVTFETTEAGTKVTEHFEPENQNPEDMQQAGWQMILDNFKSYVESATS</sequence>
<accession>A0ABU3TTR5</accession>
<dbReference type="Proteomes" id="UP001249959">
    <property type="component" value="Unassembled WGS sequence"/>
</dbReference>
<dbReference type="Gene3D" id="3.30.530.20">
    <property type="match status" value="1"/>
</dbReference>
<dbReference type="Pfam" id="PF08327">
    <property type="entry name" value="AHSA1"/>
    <property type="match status" value="1"/>
</dbReference>
<dbReference type="SUPFAM" id="SSF55961">
    <property type="entry name" value="Bet v1-like"/>
    <property type="match status" value="1"/>
</dbReference>
<comment type="similarity">
    <text evidence="1">Belongs to the AHA1 family.</text>
</comment>
<evidence type="ECO:0000313" key="4">
    <source>
        <dbReference type="Proteomes" id="UP001249959"/>
    </source>
</evidence>
<protein>
    <submittedName>
        <fullName evidence="3">SRPBCC domain-containing protein</fullName>
    </submittedName>
</protein>
<evidence type="ECO:0000259" key="2">
    <source>
        <dbReference type="Pfam" id="PF08327"/>
    </source>
</evidence>
<name>A0ABU3TTR5_9BACT</name>
<dbReference type="RefSeq" id="WP_315574458.1">
    <property type="nucleotide sequence ID" value="NZ_JARDXH010000001.1"/>
</dbReference>
<organism evidence="3 4">
    <name type="scientific">Aquirufa regiilacus</name>
    <dbReference type="NCBI Taxonomy" id="3024868"/>
    <lineage>
        <taxon>Bacteria</taxon>
        <taxon>Pseudomonadati</taxon>
        <taxon>Bacteroidota</taxon>
        <taxon>Cytophagia</taxon>
        <taxon>Cytophagales</taxon>
        <taxon>Flectobacillaceae</taxon>
        <taxon>Aquirufa</taxon>
    </lineage>
</organism>
<dbReference type="EMBL" id="JAVNWW010000004">
    <property type="protein sequence ID" value="MDU0809261.1"/>
    <property type="molecule type" value="Genomic_DNA"/>
</dbReference>
<dbReference type="InterPro" id="IPR023393">
    <property type="entry name" value="START-like_dom_sf"/>
</dbReference>